<evidence type="ECO:0000256" key="4">
    <source>
        <dbReference type="ARBA" id="ARBA00022900"/>
    </source>
</evidence>
<dbReference type="PANTHER" id="PTHR11461:SF204">
    <property type="entry name" value="SERPIN B6"/>
    <property type="match status" value="1"/>
</dbReference>
<dbReference type="InterPro" id="IPR023796">
    <property type="entry name" value="Serpin_dom"/>
</dbReference>
<name>A0ABM0ILY9_ECHTE</name>
<organism evidence="10 11">
    <name type="scientific">Echinops telfairi</name>
    <name type="common">Lesser hedgehog tenrec</name>
    <dbReference type="NCBI Taxonomy" id="9371"/>
    <lineage>
        <taxon>Eukaryota</taxon>
        <taxon>Metazoa</taxon>
        <taxon>Chordata</taxon>
        <taxon>Craniata</taxon>
        <taxon>Vertebrata</taxon>
        <taxon>Euteleostomi</taxon>
        <taxon>Mammalia</taxon>
        <taxon>Eutheria</taxon>
        <taxon>Afrotheria</taxon>
        <taxon>Tenrecidae</taxon>
        <taxon>Tenrecinae</taxon>
        <taxon>Echinops</taxon>
    </lineage>
</organism>
<dbReference type="InterPro" id="IPR000215">
    <property type="entry name" value="Serpin_fam"/>
</dbReference>
<evidence type="ECO:0000256" key="7">
    <source>
        <dbReference type="ARBA" id="ARBA00039202"/>
    </source>
</evidence>
<keyword evidence="10" id="KW-1185">Reference proteome</keyword>
<evidence type="ECO:0000256" key="8">
    <source>
        <dbReference type="RuleBase" id="RU000411"/>
    </source>
</evidence>
<dbReference type="GeneID" id="101662553"/>
<protein>
    <recommendedName>
        <fullName evidence="7">Serpin B6</fullName>
    </recommendedName>
</protein>
<evidence type="ECO:0000256" key="5">
    <source>
        <dbReference type="ARBA" id="ARBA00022990"/>
    </source>
</evidence>
<dbReference type="CDD" id="cd19956">
    <property type="entry name" value="serpinB"/>
    <property type="match status" value="1"/>
</dbReference>
<dbReference type="InterPro" id="IPR036186">
    <property type="entry name" value="Serpin_sf"/>
</dbReference>
<evidence type="ECO:0000256" key="1">
    <source>
        <dbReference type="ARBA" id="ARBA00004496"/>
    </source>
</evidence>
<keyword evidence="4" id="KW-0722">Serine protease inhibitor</keyword>
<evidence type="ECO:0000313" key="11">
    <source>
        <dbReference type="RefSeq" id="XP_004703091.1"/>
    </source>
</evidence>
<keyword evidence="3" id="KW-0646">Protease inhibitor</keyword>
<dbReference type="InterPro" id="IPR042178">
    <property type="entry name" value="Serpin_sf_1"/>
</dbReference>
<evidence type="ECO:0000256" key="3">
    <source>
        <dbReference type="ARBA" id="ARBA00022690"/>
    </source>
</evidence>
<dbReference type="Gene3D" id="3.30.497.10">
    <property type="entry name" value="Antithrombin, subunit I, domain 2"/>
    <property type="match status" value="1"/>
</dbReference>
<comment type="similarity">
    <text evidence="8">Belongs to the serpin family.</text>
</comment>
<dbReference type="InterPro" id="IPR042185">
    <property type="entry name" value="Serpin_sf_2"/>
</dbReference>
<evidence type="ECO:0000259" key="9">
    <source>
        <dbReference type="SMART" id="SM00093"/>
    </source>
</evidence>
<evidence type="ECO:0000256" key="2">
    <source>
        <dbReference type="ARBA" id="ARBA00022490"/>
    </source>
</evidence>
<evidence type="ECO:0000313" key="10">
    <source>
        <dbReference type="Proteomes" id="UP000694863"/>
    </source>
</evidence>
<proteinExistence type="inferred from homology"/>
<keyword evidence="2" id="KW-0963">Cytoplasm</keyword>
<dbReference type="SMART" id="SM00093">
    <property type="entry name" value="SERPIN"/>
    <property type="match status" value="1"/>
</dbReference>
<dbReference type="InterPro" id="IPR023795">
    <property type="entry name" value="Serpin_CS"/>
</dbReference>
<comment type="subunit">
    <text evidence="6">Forms a complex with the monomeric form of beta-tryptase.</text>
</comment>
<gene>
    <name evidence="11" type="primary">LOC101662553</name>
</gene>
<dbReference type="Pfam" id="PF00079">
    <property type="entry name" value="Serpin"/>
    <property type="match status" value="1"/>
</dbReference>
<dbReference type="PANTHER" id="PTHR11461">
    <property type="entry name" value="SERINE PROTEASE INHIBITOR, SERPIN"/>
    <property type="match status" value="1"/>
</dbReference>
<dbReference type="Gene3D" id="2.30.39.10">
    <property type="entry name" value="Alpha-1-antitrypsin, domain 1"/>
    <property type="match status" value="1"/>
</dbReference>
<comment type="subcellular location">
    <subcellularLocation>
        <location evidence="1">Cytoplasm</location>
    </subcellularLocation>
</comment>
<dbReference type="SUPFAM" id="SSF56574">
    <property type="entry name" value="Serpins"/>
    <property type="match status" value="1"/>
</dbReference>
<feature type="domain" description="Serpin" evidence="9">
    <location>
        <begin position="13"/>
        <end position="378"/>
    </location>
</feature>
<evidence type="ECO:0000256" key="6">
    <source>
        <dbReference type="ARBA" id="ARBA00038828"/>
    </source>
</evidence>
<dbReference type="Proteomes" id="UP000694863">
    <property type="component" value="Unplaced"/>
</dbReference>
<accession>A0ABM0ILY9</accession>
<sequence length="378" mass="42929">METLSEANGTFALNLLKKLCETHSQNIFFSPVSISSALSMVFMGAKGNTAAQMSQVLSLDKVGGGGADAHQGFQWLLSEVHKPSTQYLLRTANRLFGERTYDFLSSFKDSCRTFYQADMEELDFANAAEKSREHINSWVAEKTEGKITESLSSDSVDSCTKLILVNAIYFKGKWDKPFSKASTRKSTFKINQKEEKPIQMMFQESMVKLTYVQEISTQILMLPYVGRELNMIIMLPDENIDLKMVENELTYERFLEWTRDDKMDTREVDVFLPRFKLEESYDLENSLPTLGMVDAFDEARADFSGMSPKRDLFVSKVAHKAFVEVNEEGTEAAATTAVMFQLYCGSIAPRFCADHPFLFFIQHTKTNCILFCGRFSSP</sequence>
<keyword evidence="5" id="KW-0007">Acetylation</keyword>
<dbReference type="PROSITE" id="PS00284">
    <property type="entry name" value="SERPIN"/>
    <property type="match status" value="1"/>
</dbReference>
<dbReference type="RefSeq" id="XP_004703091.1">
    <property type="nucleotide sequence ID" value="XM_004703034.4"/>
</dbReference>
<reference evidence="11" key="1">
    <citation type="submission" date="2025-08" db="UniProtKB">
        <authorList>
            <consortium name="RefSeq"/>
        </authorList>
    </citation>
    <scope>IDENTIFICATION</scope>
</reference>